<comment type="caution">
    <text evidence="2">The sequence shown here is derived from an EMBL/GenBank/DDBJ whole genome shotgun (WGS) entry which is preliminary data.</text>
</comment>
<feature type="region of interest" description="Disordered" evidence="1">
    <location>
        <begin position="38"/>
        <end position="75"/>
    </location>
</feature>
<sequence>MSVCRRRNHFTVPEITVAKTNATLRAKALRRWVRAPDEVPREERPVGGARGPRCTACAPLNSTPRSPRGSLRNLGGRELDVSAHSAQLLARLRDKAAQLMQTCCSNPVYPNLPLASSPCDPSGSALYL</sequence>
<proteinExistence type="predicted"/>
<dbReference type="EMBL" id="JAINUG010000038">
    <property type="protein sequence ID" value="KAJ8407585.1"/>
    <property type="molecule type" value="Genomic_DNA"/>
</dbReference>
<gene>
    <name evidence="2" type="ORF">AAFF_G00274420</name>
</gene>
<name>A0AAD7SRR6_9TELE</name>
<reference evidence="2" key="1">
    <citation type="journal article" date="2023" name="Science">
        <title>Genome structures resolve the early diversification of teleost fishes.</title>
        <authorList>
            <person name="Parey E."/>
            <person name="Louis A."/>
            <person name="Montfort J."/>
            <person name="Bouchez O."/>
            <person name="Roques C."/>
            <person name="Iampietro C."/>
            <person name="Lluch J."/>
            <person name="Castinel A."/>
            <person name="Donnadieu C."/>
            <person name="Desvignes T."/>
            <person name="Floi Bucao C."/>
            <person name="Jouanno E."/>
            <person name="Wen M."/>
            <person name="Mejri S."/>
            <person name="Dirks R."/>
            <person name="Jansen H."/>
            <person name="Henkel C."/>
            <person name="Chen W.J."/>
            <person name="Zahm M."/>
            <person name="Cabau C."/>
            <person name="Klopp C."/>
            <person name="Thompson A.W."/>
            <person name="Robinson-Rechavi M."/>
            <person name="Braasch I."/>
            <person name="Lecointre G."/>
            <person name="Bobe J."/>
            <person name="Postlethwait J.H."/>
            <person name="Berthelot C."/>
            <person name="Roest Crollius H."/>
            <person name="Guiguen Y."/>
        </authorList>
    </citation>
    <scope>NUCLEOTIDE SEQUENCE</scope>
    <source>
        <strain evidence="2">NC1722</strain>
    </source>
</reference>
<dbReference type="AlphaFoldDB" id="A0AAD7SRR6"/>
<evidence type="ECO:0000256" key="1">
    <source>
        <dbReference type="SAM" id="MobiDB-lite"/>
    </source>
</evidence>
<keyword evidence="3" id="KW-1185">Reference proteome</keyword>
<evidence type="ECO:0000313" key="3">
    <source>
        <dbReference type="Proteomes" id="UP001221898"/>
    </source>
</evidence>
<evidence type="ECO:0000313" key="2">
    <source>
        <dbReference type="EMBL" id="KAJ8407585.1"/>
    </source>
</evidence>
<organism evidence="2 3">
    <name type="scientific">Aldrovandia affinis</name>
    <dbReference type="NCBI Taxonomy" id="143900"/>
    <lineage>
        <taxon>Eukaryota</taxon>
        <taxon>Metazoa</taxon>
        <taxon>Chordata</taxon>
        <taxon>Craniata</taxon>
        <taxon>Vertebrata</taxon>
        <taxon>Euteleostomi</taxon>
        <taxon>Actinopterygii</taxon>
        <taxon>Neopterygii</taxon>
        <taxon>Teleostei</taxon>
        <taxon>Notacanthiformes</taxon>
        <taxon>Halosauridae</taxon>
        <taxon>Aldrovandia</taxon>
    </lineage>
</organism>
<protein>
    <submittedName>
        <fullName evidence="2">Uncharacterized protein</fullName>
    </submittedName>
</protein>
<accession>A0AAD7SRR6</accession>
<dbReference type="Proteomes" id="UP001221898">
    <property type="component" value="Unassembled WGS sequence"/>
</dbReference>